<evidence type="ECO:0000313" key="1">
    <source>
        <dbReference type="EMBL" id="KAJ9655324.1"/>
    </source>
</evidence>
<proteinExistence type="predicted"/>
<comment type="caution">
    <text evidence="1">The sequence shown here is derived from an EMBL/GenBank/DDBJ whole genome shotgun (WGS) entry which is preliminary data.</text>
</comment>
<dbReference type="Proteomes" id="UP001172386">
    <property type="component" value="Unassembled WGS sequence"/>
</dbReference>
<dbReference type="EMBL" id="JAPDRQ010000099">
    <property type="protein sequence ID" value="KAJ9655324.1"/>
    <property type="molecule type" value="Genomic_DNA"/>
</dbReference>
<gene>
    <name evidence="1" type="ORF">H2198_005779</name>
</gene>
<evidence type="ECO:0000313" key="2">
    <source>
        <dbReference type="Proteomes" id="UP001172386"/>
    </source>
</evidence>
<name>A0ACC3A4R5_9EURO</name>
<protein>
    <submittedName>
        <fullName evidence="1">Uncharacterized protein</fullName>
    </submittedName>
</protein>
<organism evidence="1 2">
    <name type="scientific">Neophaeococcomyces mojaviensis</name>
    <dbReference type="NCBI Taxonomy" id="3383035"/>
    <lineage>
        <taxon>Eukaryota</taxon>
        <taxon>Fungi</taxon>
        <taxon>Dikarya</taxon>
        <taxon>Ascomycota</taxon>
        <taxon>Pezizomycotina</taxon>
        <taxon>Eurotiomycetes</taxon>
        <taxon>Chaetothyriomycetidae</taxon>
        <taxon>Chaetothyriales</taxon>
        <taxon>Chaetothyriales incertae sedis</taxon>
        <taxon>Neophaeococcomyces</taxon>
    </lineage>
</organism>
<reference evidence="1" key="1">
    <citation type="submission" date="2022-10" db="EMBL/GenBank/DDBJ databases">
        <title>Culturing micro-colonial fungi from biological soil crusts in the Mojave desert and describing Neophaeococcomyces mojavensis, and introducing the new genera and species Taxawa tesnikishii.</title>
        <authorList>
            <person name="Kurbessoian T."/>
            <person name="Stajich J.E."/>
        </authorList>
    </citation>
    <scope>NUCLEOTIDE SEQUENCE</scope>
    <source>
        <strain evidence="1">JES_112</strain>
    </source>
</reference>
<sequence>MATSDALVNAIKSSQVAFQQQHPHLTNAQQQAQWSKYVDWATSLATGSEVQLSSSVPQKRSCSSAALISAEPMSKRPSISMVSSAPSLERHYSAPSRSAGPSHQPTSSTDLQTSAQSAPINIPRRHHQGSSGRRQSTSCASYQSRSFRPSTLHQINEVQDYSPKAYLMQQQWPVDISPSESPFMSHSDCQVQDYAQFFAAGSNTFGQAEDYSPATTTSDSGLTNATTITSEPMSRNNTSDILCDGLYMCRVDSSASDTSSRDSQEPFLFVSDVSHDTSFPSTLVPSSAELQSAPLFSVSKQESPLPLNSNIEIKHSVSNEAVASFQSPSSSSQSRVTKRVQEQNAQGTRPIAPKNKNDAPGEPPMPKLKAFTAEDGTTSYKAEITRQTRQQAPRKTTFCQFCNDQPSGFHGDHELRRHIERHHSQVRRVWVCRDASESGRFLLNCKACRTGKTYGANYNAAAHLRRAHFNPCKNKRGGRGKKSEGRGGMGGGSWPSMEFLKDWMYEKVEWNMNGRHIVQDIGPDPNMVFSTEQLAEFEQNGGQPDLEYDDGSYDNSPEQEPLYYDQFDTANQFASNGLAAYPQQMTQQSPPQSQAYVQPNLPFPMQSGSYPHAQQMAMGMYPSQSYGITQQPAFQPVTPF</sequence>
<keyword evidence="2" id="KW-1185">Reference proteome</keyword>
<accession>A0ACC3A4R5</accession>